<feature type="compositionally biased region" description="Basic residues" evidence="5">
    <location>
        <begin position="514"/>
        <end position="526"/>
    </location>
</feature>
<feature type="active site" description="Proton acceptor" evidence="4">
    <location>
        <position position="243"/>
    </location>
</feature>
<feature type="compositionally biased region" description="Low complexity" evidence="5">
    <location>
        <begin position="1"/>
        <end position="12"/>
    </location>
</feature>
<keyword evidence="3" id="KW-0520">NAD</keyword>
<feature type="compositionally biased region" description="Basic and acidic residues" evidence="5">
    <location>
        <begin position="563"/>
        <end position="580"/>
    </location>
</feature>
<sequence length="652" mass="70663">MDSSSSDLSDPPSSDPPSSPLSELSKSPSLSPVPRAAIARYLSPISTVPSGSASPMKNSSDADSICVNPEGPPPAKRRKVERKPRTTEHLNLKAGYTDNQQDEELIDRLKSSLRKKKKIVVIAGAGISVSAGIPDFRSSDGLFKTLRKDQKLKGSGKQLFDASVYKHDDSTSSFHDMVRELAQKTKTAQPTPFHHMLATLAEEGRLLRLYSQNVDGIDTAMKPLATQIPLPEKGPWPKTIQLHGGLEQMICSKCNSTSPFDGSLFHGPEPPPCKSCEEMDNIRTSYAGKRSHGIGKLRPRMVLYNEYNPDEEAIANVVKADTRARPDAVIVVGTSMKIPGVRQIVRNMCKVTRERKDGIAVWINLDPEPAGVELRDCWDIVVRGKCDDVANLVGLPHWDESYGEDVKVDTQKYEKSIRSSQLEVRIPSPSLSASETVKSESRATTPVEAKPKSIEKVQGIPTPTASPKMRNALPTGKYGARTRQSQLLFPGAKTAALGDAKPAVKPAVKAAVKGAKKPAARKPRQTKKTEQKPTVPTATVKNTFKATKATTAVPSKLPVKRLAGSDKSKDSGPGDARTEFTLRPTTTRQKRVDAEYDLNKAQDAVNSQLQQETIAHQSPPTTPTQSSRPGSAHSGVTISPPSVPRGMANLIE</sequence>
<dbReference type="Gene3D" id="3.30.1600.10">
    <property type="entry name" value="SIR2/SIRT2 'Small Domain"/>
    <property type="match status" value="1"/>
</dbReference>
<feature type="compositionally biased region" description="Polar residues" evidence="5">
    <location>
        <begin position="605"/>
        <end position="616"/>
    </location>
</feature>
<dbReference type="PANTHER" id="PTHR47651">
    <property type="entry name" value="NAD-DEPENDENT HISTONE DEACETYLASE HST4"/>
    <property type="match status" value="1"/>
</dbReference>
<feature type="domain" description="Deacetylase sirtuin-type" evidence="6">
    <location>
        <begin position="99"/>
        <end position="401"/>
    </location>
</feature>
<dbReference type="PANTHER" id="PTHR47651:SF17">
    <property type="entry name" value="DEACETYLASE SIRTUIN-TYPE DOMAIN-CONTAINING PROTEIN"/>
    <property type="match status" value="1"/>
</dbReference>
<dbReference type="InterPro" id="IPR026590">
    <property type="entry name" value="Ssirtuin_cat_dom"/>
</dbReference>
<name>A0ABR2J546_9PEZI</name>
<dbReference type="InterPro" id="IPR003000">
    <property type="entry name" value="Sirtuin"/>
</dbReference>
<accession>A0ABR2J546</accession>
<evidence type="ECO:0000256" key="2">
    <source>
        <dbReference type="ARBA" id="ARBA00022679"/>
    </source>
</evidence>
<dbReference type="InterPro" id="IPR029035">
    <property type="entry name" value="DHS-like_NAD/FAD-binding_dom"/>
</dbReference>
<feature type="compositionally biased region" description="Low complexity" evidence="5">
    <location>
        <begin position="20"/>
        <end position="31"/>
    </location>
</feature>
<evidence type="ECO:0000259" key="6">
    <source>
        <dbReference type="PROSITE" id="PS50305"/>
    </source>
</evidence>
<gene>
    <name evidence="7" type="ORF">PGQ11_003422</name>
</gene>
<keyword evidence="4" id="KW-0862">Zinc</keyword>
<feature type="compositionally biased region" description="Low complexity" evidence="5">
    <location>
        <begin position="537"/>
        <end position="552"/>
    </location>
</feature>
<feature type="binding site" evidence="4">
    <location>
        <position position="276"/>
    </location>
    <ligand>
        <name>Zn(2+)</name>
        <dbReference type="ChEBI" id="CHEBI:29105"/>
    </ligand>
</feature>
<proteinExistence type="inferred from homology"/>
<reference evidence="7 8" key="1">
    <citation type="journal article" date="2024" name="IMA Fungus">
        <title>Apiospora arundinis, a panoply of carbohydrate-active enzymes and secondary metabolites.</title>
        <authorList>
            <person name="Sorensen T."/>
            <person name="Petersen C."/>
            <person name="Muurmann A.T."/>
            <person name="Christiansen J.V."/>
            <person name="Brundto M.L."/>
            <person name="Overgaard C.K."/>
            <person name="Boysen A.T."/>
            <person name="Wollenberg R.D."/>
            <person name="Larsen T.O."/>
            <person name="Sorensen J.L."/>
            <person name="Nielsen K.L."/>
            <person name="Sondergaard T.E."/>
        </authorList>
    </citation>
    <scope>NUCLEOTIDE SEQUENCE [LARGE SCALE GENOMIC DNA]</scope>
    <source>
        <strain evidence="7 8">AAU 773</strain>
    </source>
</reference>
<feature type="binding site" evidence="4">
    <location>
        <position position="273"/>
    </location>
    <ligand>
        <name>Zn(2+)</name>
        <dbReference type="ChEBI" id="CHEBI:29105"/>
    </ligand>
</feature>
<keyword evidence="2" id="KW-0808">Transferase</keyword>
<feature type="region of interest" description="Disordered" evidence="5">
    <location>
        <begin position="1"/>
        <end position="31"/>
    </location>
</feature>
<feature type="compositionally biased region" description="Low complexity" evidence="5">
    <location>
        <begin position="617"/>
        <end position="627"/>
    </location>
</feature>
<dbReference type="Gene3D" id="3.40.50.1220">
    <property type="entry name" value="TPP-binding domain"/>
    <property type="match status" value="1"/>
</dbReference>
<dbReference type="PROSITE" id="PS50305">
    <property type="entry name" value="SIRTUIN"/>
    <property type="match status" value="1"/>
</dbReference>
<dbReference type="SUPFAM" id="SSF52467">
    <property type="entry name" value="DHS-like NAD/FAD-binding domain"/>
    <property type="match status" value="1"/>
</dbReference>
<protein>
    <submittedName>
        <fullName evidence="7">NAD-dependent histone deacetylase</fullName>
    </submittedName>
</protein>
<evidence type="ECO:0000256" key="5">
    <source>
        <dbReference type="SAM" id="MobiDB-lite"/>
    </source>
</evidence>
<organism evidence="7 8">
    <name type="scientific">Apiospora arundinis</name>
    <dbReference type="NCBI Taxonomy" id="335852"/>
    <lineage>
        <taxon>Eukaryota</taxon>
        <taxon>Fungi</taxon>
        <taxon>Dikarya</taxon>
        <taxon>Ascomycota</taxon>
        <taxon>Pezizomycotina</taxon>
        <taxon>Sordariomycetes</taxon>
        <taxon>Xylariomycetidae</taxon>
        <taxon>Amphisphaeriales</taxon>
        <taxon>Apiosporaceae</taxon>
        <taxon>Apiospora</taxon>
    </lineage>
</organism>
<evidence type="ECO:0000313" key="7">
    <source>
        <dbReference type="EMBL" id="KAK8872908.1"/>
    </source>
</evidence>
<evidence type="ECO:0000256" key="1">
    <source>
        <dbReference type="ARBA" id="ARBA00006924"/>
    </source>
</evidence>
<dbReference type="InterPro" id="IPR026591">
    <property type="entry name" value="Sirtuin_cat_small_dom_sf"/>
</dbReference>
<comment type="similarity">
    <text evidence="1">Belongs to the sirtuin family. Class I subfamily.</text>
</comment>
<feature type="binding site" evidence="4">
    <location>
        <position position="251"/>
    </location>
    <ligand>
        <name>Zn(2+)</name>
        <dbReference type="ChEBI" id="CHEBI:29105"/>
    </ligand>
</feature>
<comment type="caution">
    <text evidence="7">The sequence shown here is derived from an EMBL/GenBank/DDBJ whole genome shotgun (WGS) entry which is preliminary data.</text>
</comment>
<evidence type="ECO:0000256" key="3">
    <source>
        <dbReference type="ARBA" id="ARBA00023027"/>
    </source>
</evidence>
<evidence type="ECO:0000256" key="4">
    <source>
        <dbReference type="PROSITE-ProRule" id="PRU00236"/>
    </source>
</evidence>
<feature type="region of interest" description="Disordered" evidence="5">
    <location>
        <begin position="511"/>
        <end position="590"/>
    </location>
</feature>
<dbReference type="Pfam" id="PF02146">
    <property type="entry name" value="SIR2"/>
    <property type="match status" value="1"/>
</dbReference>
<feature type="region of interest" description="Disordered" evidence="5">
    <location>
        <begin position="605"/>
        <end position="652"/>
    </location>
</feature>
<feature type="region of interest" description="Disordered" evidence="5">
    <location>
        <begin position="46"/>
        <end position="88"/>
    </location>
</feature>
<keyword evidence="8" id="KW-1185">Reference proteome</keyword>
<feature type="binding site" evidence="4">
    <location>
        <position position="254"/>
    </location>
    <ligand>
        <name>Zn(2+)</name>
        <dbReference type="ChEBI" id="CHEBI:29105"/>
    </ligand>
</feature>
<feature type="region of interest" description="Disordered" evidence="5">
    <location>
        <begin position="429"/>
        <end position="453"/>
    </location>
</feature>
<dbReference type="Proteomes" id="UP001390339">
    <property type="component" value="Unassembled WGS sequence"/>
</dbReference>
<evidence type="ECO:0000313" key="8">
    <source>
        <dbReference type="Proteomes" id="UP001390339"/>
    </source>
</evidence>
<keyword evidence="4" id="KW-0479">Metal-binding</keyword>
<feature type="compositionally biased region" description="Polar residues" evidence="5">
    <location>
        <begin position="46"/>
        <end position="62"/>
    </location>
</feature>
<dbReference type="EMBL" id="JAPCWZ010000003">
    <property type="protein sequence ID" value="KAK8872908.1"/>
    <property type="molecule type" value="Genomic_DNA"/>
</dbReference>